<dbReference type="OrthoDB" id="8366098at2"/>
<keyword evidence="2" id="KW-1185">Reference proteome</keyword>
<gene>
    <name evidence="1" type="ORF">SAMN02982989_5644</name>
</gene>
<organism evidence="1 2">
    <name type="scientific">Xaviernesmea oryzae</name>
    <dbReference type="NCBI Taxonomy" id="464029"/>
    <lineage>
        <taxon>Bacteria</taxon>
        <taxon>Pseudomonadati</taxon>
        <taxon>Pseudomonadota</taxon>
        <taxon>Alphaproteobacteria</taxon>
        <taxon>Hyphomicrobiales</taxon>
        <taxon>Rhizobiaceae</taxon>
        <taxon>Rhizobium/Agrobacterium group</taxon>
        <taxon>Xaviernesmea</taxon>
    </lineage>
</organism>
<name>A0A1X7DP71_9HYPH</name>
<sequence>MTEHLKEAGYPGQIDIAGSRSPVTYKLKARKEDDGVFRVAVSLTAPRDWLLKQGFRNEATLVRQSGEKMPVHFEETLNVADNISVTLRAEDTVIASAGELNRKFPELRAG</sequence>
<dbReference type="AlphaFoldDB" id="A0A1X7DP71"/>
<dbReference type="EMBL" id="FXAF01000003">
    <property type="protein sequence ID" value="SMF18843.1"/>
    <property type="molecule type" value="Genomic_DNA"/>
</dbReference>
<dbReference type="Proteomes" id="UP000192903">
    <property type="component" value="Unassembled WGS sequence"/>
</dbReference>
<proteinExistence type="predicted"/>
<protein>
    <submittedName>
        <fullName evidence="1">Uncharacterized protein</fullName>
    </submittedName>
</protein>
<evidence type="ECO:0000313" key="1">
    <source>
        <dbReference type="EMBL" id="SMF18843.1"/>
    </source>
</evidence>
<dbReference type="RefSeq" id="WP_143531539.1">
    <property type="nucleotide sequence ID" value="NZ_FXAF01000003.1"/>
</dbReference>
<reference evidence="2" key="1">
    <citation type="submission" date="2017-04" db="EMBL/GenBank/DDBJ databases">
        <authorList>
            <person name="Varghese N."/>
            <person name="Submissions S."/>
        </authorList>
    </citation>
    <scope>NUCLEOTIDE SEQUENCE [LARGE SCALE GENOMIC DNA]</scope>
    <source>
        <strain evidence="2">B4P</strain>
    </source>
</reference>
<evidence type="ECO:0000313" key="2">
    <source>
        <dbReference type="Proteomes" id="UP000192903"/>
    </source>
</evidence>
<accession>A0A1X7DP71</accession>